<feature type="domain" description="Exoribonuclease phosphorolytic" evidence="6">
    <location>
        <begin position="3"/>
        <end position="134"/>
    </location>
</feature>
<dbReference type="RefSeq" id="XP_458018.2">
    <property type="nucleotide sequence ID" value="XM_458018.1"/>
</dbReference>
<reference evidence="7 8" key="1">
    <citation type="journal article" date="2004" name="Nature">
        <title>Genome evolution in yeasts.</title>
        <authorList>
            <consortium name="Genolevures"/>
            <person name="Dujon B."/>
            <person name="Sherman D."/>
            <person name="Fischer G."/>
            <person name="Durrens P."/>
            <person name="Casaregola S."/>
            <person name="Lafontaine I."/>
            <person name="de Montigny J."/>
            <person name="Marck C."/>
            <person name="Neuveglise C."/>
            <person name="Talla E."/>
            <person name="Goffard N."/>
            <person name="Frangeul L."/>
            <person name="Aigle M."/>
            <person name="Anthouard V."/>
            <person name="Babour A."/>
            <person name="Barbe V."/>
            <person name="Barnay S."/>
            <person name="Blanchin S."/>
            <person name="Beckerich J.M."/>
            <person name="Beyne E."/>
            <person name="Bleykasten C."/>
            <person name="Boisrame A."/>
            <person name="Boyer J."/>
            <person name="Cattolico L."/>
            <person name="Confanioleri F."/>
            <person name="de Daruvar A."/>
            <person name="Despons L."/>
            <person name="Fabre E."/>
            <person name="Fairhead C."/>
            <person name="Ferry-Dumazet H."/>
            <person name="Groppi A."/>
            <person name="Hantraye F."/>
            <person name="Hennequin C."/>
            <person name="Jauniaux N."/>
            <person name="Joyet P."/>
            <person name="Kachouri R."/>
            <person name="Kerrest A."/>
            <person name="Koszul R."/>
            <person name="Lemaire M."/>
            <person name="Lesur I."/>
            <person name="Ma L."/>
            <person name="Muller H."/>
            <person name="Nicaud J.M."/>
            <person name="Nikolski M."/>
            <person name="Oztas S."/>
            <person name="Ozier-Kalogeropoulos O."/>
            <person name="Pellenz S."/>
            <person name="Potier S."/>
            <person name="Richard G.F."/>
            <person name="Straub M.L."/>
            <person name="Suleau A."/>
            <person name="Swennene D."/>
            <person name="Tekaia F."/>
            <person name="Wesolowski-Louvel M."/>
            <person name="Westhof E."/>
            <person name="Wirth B."/>
            <person name="Zeniou-Meyer M."/>
            <person name="Zivanovic I."/>
            <person name="Bolotin-Fukuhara M."/>
            <person name="Thierry A."/>
            <person name="Bouchier C."/>
            <person name="Caudron B."/>
            <person name="Scarpelli C."/>
            <person name="Gaillardin C."/>
            <person name="Weissenbach J."/>
            <person name="Wincker P."/>
            <person name="Souciet J.L."/>
        </authorList>
    </citation>
    <scope>NUCLEOTIDE SEQUENCE [LARGE SCALE GENOMIC DNA]</scope>
    <source>
        <strain evidence="8">ATCC 36239 / CBS 767 / BCRC 21394 / JCM 1990 / NBRC 0083 / IGC 2968</strain>
    </source>
</reference>
<dbReference type="InParanoid" id="Q6BUV1"/>
<evidence type="ECO:0000313" key="8">
    <source>
        <dbReference type="Proteomes" id="UP000000599"/>
    </source>
</evidence>
<organism evidence="7 8">
    <name type="scientific">Debaryomyces hansenii (strain ATCC 36239 / CBS 767 / BCRC 21394 / JCM 1990 / NBRC 0083 / IGC 2968)</name>
    <name type="common">Yeast</name>
    <name type="synonym">Torulaspora hansenii</name>
    <dbReference type="NCBI Taxonomy" id="284592"/>
    <lineage>
        <taxon>Eukaryota</taxon>
        <taxon>Fungi</taxon>
        <taxon>Dikarya</taxon>
        <taxon>Ascomycota</taxon>
        <taxon>Saccharomycotina</taxon>
        <taxon>Pichiomycetes</taxon>
        <taxon>Debaryomycetaceae</taxon>
        <taxon>Debaryomyces</taxon>
    </lineage>
</organism>
<dbReference type="HOGENOM" id="CLU_063514_2_1_1"/>
<evidence type="ECO:0000256" key="2">
    <source>
        <dbReference type="ARBA" id="ARBA00006678"/>
    </source>
</evidence>
<dbReference type="VEuPathDB" id="FungiDB:DEHA2C07766g"/>
<evidence type="ECO:0000256" key="3">
    <source>
        <dbReference type="ARBA" id="ARBA00022552"/>
    </source>
</evidence>
<dbReference type="Proteomes" id="UP000000599">
    <property type="component" value="Chromosome C"/>
</dbReference>
<dbReference type="GO" id="GO:0000177">
    <property type="term" value="C:cytoplasmic exosome (RNase complex)"/>
    <property type="evidence" value="ECO:0007669"/>
    <property type="project" value="EnsemblFungi"/>
</dbReference>
<dbReference type="GeneID" id="2900005"/>
<keyword evidence="5" id="KW-0539">Nucleus</keyword>
<dbReference type="InterPro" id="IPR020568">
    <property type="entry name" value="Ribosomal_Su5_D2-typ_SF"/>
</dbReference>
<dbReference type="SUPFAM" id="SSF54211">
    <property type="entry name" value="Ribosomal protein S5 domain 2-like"/>
    <property type="match status" value="1"/>
</dbReference>
<dbReference type="InterPro" id="IPR027408">
    <property type="entry name" value="PNPase/RNase_PH_dom_sf"/>
</dbReference>
<gene>
    <name evidence="7" type="ordered locus">DEHA2C07766g</name>
</gene>
<dbReference type="GO" id="GO:0034475">
    <property type="term" value="P:U4 snRNA 3'-end processing"/>
    <property type="evidence" value="ECO:0007669"/>
    <property type="project" value="TreeGrafter"/>
</dbReference>
<evidence type="ECO:0000256" key="5">
    <source>
        <dbReference type="ARBA" id="ARBA00023242"/>
    </source>
</evidence>
<dbReference type="InterPro" id="IPR050080">
    <property type="entry name" value="RNase_PH"/>
</dbReference>
<dbReference type="FunCoup" id="Q6BUV1">
    <property type="interactions" value="282"/>
</dbReference>
<accession>Q6BUV1</accession>
<keyword evidence="8" id="KW-1185">Reference proteome</keyword>
<dbReference type="OMA" id="CIINEQG"/>
<dbReference type="GO" id="GO:0071038">
    <property type="term" value="P:TRAMP-dependent tRNA surveillance pathway"/>
    <property type="evidence" value="ECO:0007669"/>
    <property type="project" value="EnsemblFungi"/>
</dbReference>
<dbReference type="AlphaFoldDB" id="Q6BUV1"/>
<keyword evidence="3" id="KW-0698">rRNA processing</keyword>
<comment type="subcellular location">
    <subcellularLocation>
        <location evidence="1">Nucleus</location>
    </subcellularLocation>
</comment>
<dbReference type="GO" id="GO:0016075">
    <property type="term" value="P:rRNA catabolic process"/>
    <property type="evidence" value="ECO:0007669"/>
    <property type="project" value="TreeGrafter"/>
</dbReference>
<dbReference type="GO" id="GO:0003723">
    <property type="term" value="F:RNA binding"/>
    <property type="evidence" value="ECO:0007669"/>
    <property type="project" value="TreeGrafter"/>
</dbReference>
<dbReference type="GO" id="GO:0000467">
    <property type="term" value="P:exonucleolytic trimming to generate mature 3'-end of 5.8S rRNA from tricistronic rRNA transcript (SSU-rRNA, 5.8S rRNA, LSU-rRNA)"/>
    <property type="evidence" value="ECO:0007669"/>
    <property type="project" value="EnsemblFungi"/>
</dbReference>
<dbReference type="STRING" id="284592.Q6BUV1"/>
<evidence type="ECO:0000256" key="4">
    <source>
        <dbReference type="ARBA" id="ARBA00022835"/>
    </source>
</evidence>
<dbReference type="GO" id="GO:0071035">
    <property type="term" value="P:nuclear polyadenylation-dependent rRNA catabolic process"/>
    <property type="evidence" value="ECO:0007669"/>
    <property type="project" value="EnsemblFungi"/>
</dbReference>
<dbReference type="GO" id="GO:0071028">
    <property type="term" value="P:nuclear mRNA surveillance"/>
    <property type="evidence" value="ECO:0007669"/>
    <property type="project" value="TreeGrafter"/>
</dbReference>
<dbReference type="CDD" id="cd11372">
    <property type="entry name" value="RNase_PH_RRP46"/>
    <property type="match status" value="1"/>
</dbReference>
<dbReference type="eggNOG" id="KOG1069">
    <property type="taxonomic scope" value="Eukaryota"/>
</dbReference>
<protein>
    <submittedName>
        <fullName evidence="7">DEHA2C07766p</fullName>
    </submittedName>
</protein>
<dbReference type="Gene3D" id="3.30.230.70">
    <property type="entry name" value="GHMP Kinase, N-terminal domain"/>
    <property type="match status" value="1"/>
</dbReference>
<comment type="similarity">
    <text evidence="2">Belongs to the RNase PH family.</text>
</comment>
<evidence type="ECO:0000256" key="1">
    <source>
        <dbReference type="ARBA" id="ARBA00004123"/>
    </source>
</evidence>
<dbReference type="GO" id="GO:0071051">
    <property type="term" value="P:poly(A)-dependent snoRNA 3'-end processing"/>
    <property type="evidence" value="ECO:0007669"/>
    <property type="project" value="TreeGrafter"/>
</dbReference>
<evidence type="ECO:0000313" key="7">
    <source>
        <dbReference type="EMBL" id="CAG86078.2"/>
    </source>
</evidence>
<dbReference type="EMBL" id="CR382135">
    <property type="protein sequence ID" value="CAG86078.2"/>
    <property type="molecule type" value="Genomic_DNA"/>
</dbReference>
<dbReference type="PANTHER" id="PTHR11953:SF1">
    <property type="entry name" value="EXOSOME COMPLEX COMPONENT RRP46"/>
    <property type="match status" value="1"/>
</dbReference>
<name>Q6BUV1_DEBHA</name>
<proteinExistence type="inferred from homology"/>
<sequence length="235" mass="26384">MTFEVNTSVLSRVDGSAELSVGTTKVITSVTGPIEPKIRQELPNLASLEIIVRPSLGVSTTREKALEDKLRSILQSIIIRYKYPRQLIQIVVQFLITENNINDNGSNQHNKDFTSTELNAAINCCYFALIDANIALYNSFSSTSICIPLDTKKENYIFNPNMNDLIVSESHHVICFSIKDSKAANLLLLESHGKFSEDQLLLAIRKAGDECESIHNTYQRKCIANKVENDFIWKS</sequence>
<dbReference type="PANTHER" id="PTHR11953">
    <property type="entry name" value="EXOSOME COMPLEX COMPONENT"/>
    <property type="match status" value="1"/>
</dbReference>
<dbReference type="Pfam" id="PF01138">
    <property type="entry name" value="RNase_PH"/>
    <property type="match status" value="1"/>
</dbReference>
<dbReference type="GO" id="GO:0005730">
    <property type="term" value="C:nucleolus"/>
    <property type="evidence" value="ECO:0007669"/>
    <property type="project" value="EnsemblFungi"/>
</dbReference>
<keyword evidence="4" id="KW-0271">Exosome</keyword>
<evidence type="ECO:0000259" key="6">
    <source>
        <dbReference type="Pfam" id="PF01138"/>
    </source>
</evidence>
<dbReference type="OrthoDB" id="27298at2759"/>
<dbReference type="InterPro" id="IPR001247">
    <property type="entry name" value="ExoRNase_PH_dom1"/>
</dbReference>
<dbReference type="KEGG" id="dha:DEHA2C07766g"/>
<dbReference type="GO" id="GO:0000176">
    <property type="term" value="C:nuclear exosome (RNase complex)"/>
    <property type="evidence" value="ECO:0007669"/>
    <property type="project" value="EnsemblFungi"/>
</dbReference>
<dbReference type="SUPFAM" id="SSF55666">
    <property type="entry name" value="Ribonuclease PH domain 2-like"/>
    <property type="match status" value="1"/>
</dbReference>
<dbReference type="GO" id="GO:0071042">
    <property type="term" value="P:nuclear polyadenylation-dependent mRNA catabolic process"/>
    <property type="evidence" value="ECO:0007669"/>
    <property type="project" value="EnsemblFungi"/>
</dbReference>
<dbReference type="InterPro" id="IPR036345">
    <property type="entry name" value="ExoRNase_PH_dom2_sf"/>
</dbReference>